<dbReference type="InterPro" id="IPR008993">
    <property type="entry name" value="TIMP-like_OB-fold"/>
</dbReference>
<keyword evidence="10" id="KW-0732">Signal</keyword>
<dbReference type="PROSITE" id="PS50189">
    <property type="entry name" value="NTR"/>
    <property type="match status" value="1"/>
</dbReference>
<dbReference type="GO" id="GO:0031012">
    <property type="term" value="C:extracellular matrix"/>
    <property type="evidence" value="ECO:0007669"/>
    <property type="project" value="TreeGrafter"/>
</dbReference>
<dbReference type="SUPFAM" id="SSF50242">
    <property type="entry name" value="TIMP-like"/>
    <property type="match status" value="1"/>
</dbReference>
<evidence type="ECO:0000256" key="8">
    <source>
        <dbReference type="PIRSR" id="PIRSR601820-1"/>
    </source>
</evidence>
<evidence type="ECO:0000256" key="1">
    <source>
        <dbReference type="ARBA" id="ARBA00004613"/>
    </source>
</evidence>
<sequence length="260" mass="29651">MAPAWWHAVAAVAVVVVVVMPPLAAPCSCELHHPQQHVCDADYVVFARVRRFTTTLDGQQAYKVRVKRIVKGSEKVELMLQKGLLYALPGTCEAGLLPRTSYVISGYVAGSKPWVSLCNFASPVRNLTPKMKKGFRLLYQSGCDCQILSCHHYKSCPRASYFCSWSTSRHHQDCQGRQSVCLRGPEGRCEWLQGRLYRHCMKTLRHNSTAPALPHHNTIRLVADGSHRRKLSKFAYKRRMALRRRLRRPRPAIGYIPKKW</sequence>
<evidence type="ECO:0000259" key="11">
    <source>
        <dbReference type="PROSITE" id="PS50189"/>
    </source>
</evidence>
<evidence type="ECO:0000256" key="2">
    <source>
        <dbReference type="ARBA" id="ARBA00011027"/>
    </source>
</evidence>
<dbReference type="PANTHER" id="PTHR11844">
    <property type="entry name" value="METALLOPROTEASE INHIBITOR"/>
    <property type="match status" value="1"/>
</dbReference>
<accession>A0A0P4W9J3</accession>
<dbReference type="Gene3D" id="3.90.370.10">
    <property type="entry name" value="Tissue inhibitor of metalloproteinase-1. Chain B, domain 1"/>
    <property type="match status" value="1"/>
</dbReference>
<keyword evidence="7" id="KW-0481">Metalloenzyme inhibitor</keyword>
<evidence type="ECO:0000256" key="3">
    <source>
        <dbReference type="ARBA" id="ARBA00022525"/>
    </source>
</evidence>
<comment type="similarity">
    <text evidence="2">Belongs to the protease inhibitor I35 (TIMP) family.</text>
</comment>
<dbReference type="InterPro" id="IPR001134">
    <property type="entry name" value="Netrin_domain"/>
</dbReference>
<dbReference type="Gene3D" id="2.40.50.120">
    <property type="match status" value="1"/>
</dbReference>
<organism evidence="12">
    <name type="scientific">Scylla olivacea</name>
    <name type="common">Orange mud crab</name>
    <name type="synonym">Cancer olivacea</name>
    <dbReference type="NCBI Taxonomy" id="85551"/>
    <lineage>
        <taxon>Eukaryota</taxon>
        <taxon>Metazoa</taxon>
        <taxon>Ecdysozoa</taxon>
        <taxon>Arthropoda</taxon>
        <taxon>Crustacea</taxon>
        <taxon>Multicrustacea</taxon>
        <taxon>Malacostraca</taxon>
        <taxon>Eumalacostraca</taxon>
        <taxon>Eucarida</taxon>
        <taxon>Decapoda</taxon>
        <taxon>Pleocyemata</taxon>
        <taxon>Brachyura</taxon>
        <taxon>Eubrachyura</taxon>
        <taxon>Portunoidea</taxon>
        <taxon>Portunidae</taxon>
        <taxon>Portuninae</taxon>
        <taxon>Scylla</taxon>
    </lineage>
</organism>
<feature type="disulfide bond" evidence="9">
    <location>
        <begin position="163"/>
        <end position="181"/>
    </location>
</feature>
<keyword evidence="8" id="KW-0862">Zinc</keyword>
<name>A0A0P4W9J3_SCYOL</name>
<evidence type="ECO:0000313" key="12">
    <source>
        <dbReference type="EMBL" id="JAI60695.1"/>
    </source>
</evidence>
<proteinExistence type="inferred from homology"/>
<keyword evidence="6 9" id="KW-1015">Disulfide bond</keyword>
<keyword evidence="5" id="KW-0646">Protease inhibitor</keyword>
<dbReference type="GO" id="GO:0002020">
    <property type="term" value="F:protease binding"/>
    <property type="evidence" value="ECO:0007669"/>
    <property type="project" value="TreeGrafter"/>
</dbReference>
<feature type="domain" description="NTR" evidence="11">
    <location>
        <begin position="27"/>
        <end position="143"/>
    </location>
</feature>
<feature type="chain" id="PRO_5006070336" description="NTR domain-containing protein" evidence="10">
    <location>
        <begin position="25"/>
        <end position="260"/>
    </location>
</feature>
<feature type="binding site" evidence="8">
    <location>
        <position position="27"/>
    </location>
    <ligand>
        <name>Zn(2+)</name>
        <dbReference type="ChEBI" id="CHEBI:29105"/>
        <note>ligand shared with metalloproteinase partner</note>
    </ligand>
</feature>
<evidence type="ECO:0000256" key="10">
    <source>
        <dbReference type="SAM" id="SignalP"/>
    </source>
</evidence>
<evidence type="ECO:0000256" key="9">
    <source>
        <dbReference type="PIRSR" id="PIRSR601820-3"/>
    </source>
</evidence>
<dbReference type="EMBL" id="GDRN01089295">
    <property type="protein sequence ID" value="JAI60695.1"/>
    <property type="molecule type" value="Transcribed_RNA"/>
</dbReference>
<evidence type="ECO:0000256" key="6">
    <source>
        <dbReference type="ARBA" id="ARBA00023157"/>
    </source>
</evidence>
<protein>
    <recommendedName>
        <fullName evidence="11">NTR domain-containing protein</fullName>
    </recommendedName>
</protein>
<keyword evidence="3" id="KW-0964">Secreted</keyword>
<dbReference type="InterPro" id="IPR027465">
    <property type="entry name" value="TIMP_C"/>
</dbReference>
<evidence type="ECO:0000256" key="4">
    <source>
        <dbReference type="ARBA" id="ARBA00022608"/>
    </source>
</evidence>
<dbReference type="InterPro" id="IPR001820">
    <property type="entry name" value="TIMP"/>
</dbReference>
<comment type="subcellular location">
    <subcellularLocation>
        <location evidence="1">Secreted</location>
    </subcellularLocation>
</comment>
<dbReference type="PANTHER" id="PTHR11844:SF33">
    <property type="entry name" value="TISSUE INHIBITOR OF METALLOPROTEINASE"/>
    <property type="match status" value="1"/>
</dbReference>
<feature type="disulfide bond" evidence="9">
    <location>
        <begin position="145"/>
        <end position="189"/>
    </location>
</feature>
<dbReference type="Pfam" id="PF00965">
    <property type="entry name" value="TIMP"/>
    <property type="match status" value="1"/>
</dbReference>
<keyword evidence="8" id="KW-0479">Metal-binding</keyword>
<dbReference type="SMART" id="SM00206">
    <property type="entry name" value="NTR"/>
    <property type="match status" value="1"/>
</dbReference>
<dbReference type="GO" id="GO:0051045">
    <property type="term" value="P:negative regulation of membrane protein ectodomain proteolysis"/>
    <property type="evidence" value="ECO:0007669"/>
    <property type="project" value="TreeGrafter"/>
</dbReference>
<reference evidence="12" key="1">
    <citation type="submission" date="2015-09" db="EMBL/GenBank/DDBJ databases">
        <title>Scylla olivacea transcriptome.</title>
        <authorList>
            <person name="Ikhwanuddin M."/>
        </authorList>
    </citation>
    <scope>NUCLEOTIDE SEQUENCE</scope>
</reference>
<dbReference type="AlphaFoldDB" id="A0A0P4W9J3"/>
<feature type="signal peptide" evidence="10">
    <location>
        <begin position="1"/>
        <end position="24"/>
    </location>
</feature>
<evidence type="ECO:0000256" key="5">
    <source>
        <dbReference type="ARBA" id="ARBA00022690"/>
    </source>
</evidence>
<evidence type="ECO:0000256" key="7">
    <source>
        <dbReference type="ARBA" id="ARBA00023215"/>
    </source>
</evidence>
<feature type="disulfide bond" evidence="9">
    <location>
        <begin position="39"/>
        <end position="143"/>
    </location>
</feature>
<dbReference type="GO" id="GO:0008191">
    <property type="term" value="F:metalloendopeptidase inhibitor activity"/>
    <property type="evidence" value="ECO:0007669"/>
    <property type="project" value="InterPro"/>
</dbReference>
<keyword evidence="4" id="KW-0483">Metalloprotease inhibitor</keyword>
<dbReference type="GO" id="GO:0005615">
    <property type="term" value="C:extracellular space"/>
    <property type="evidence" value="ECO:0007669"/>
    <property type="project" value="TreeGrafter"/>
</dbReference>
<feature type="disulfide bond" evidence="9">
    <location>
        <begin position="29"/>
        <end position="118"/>
    </location>
</feature>
<dbReference type="GO" id="GO:0046872">
    <property type="term" value="F:metal ion binding"/>
    <property type="evidence" value="ECO:0007669"/>
    <property type="project" value="UniProtKB-KW"/>
</dbReference>